<sequence length="337" mass="37886">MASDCPNIPTATFQVDFGDPVFPFDIFERIIGNVEQTESTSDLITLSLVSKSFADLSQRRLFQYAKICDDDLSQHIQRIKQLTAIITYKPVLTNYIRRLFYATPSGEDGSKSIDVRSLLCFPLLNHLGIKGTDIWDWSSRHIATGLASECLTILNHYLSSTSLHTLELFNMRDDLPIVDILMCPNLETLTIHDCRWKSWSAPASVDLLEFGGLKLRKIDLDNNTGDIVTLLAHCSKLEEISLSRVREIPAENALPSLITTLPTTRFKHLRYFKSSEIVSLTPIYQLAASHDVSEGKVFPALKTFCFAFDSNSDDGLDPLFEVLDSIEELILEGLTFC</sequence>
<name>A0A409YFL7_9AGAR</name>
<evidence type="ECO:0008006" key="3">
    <source>
        <dbReference type="Google" id="ProtNLM"/>
    </source>
</evidence>
<dbReference type="Gene3D" id="3.80.10.10">
    <property type="entry name" value="Ribonuclease Inhibitor"/>
    <property type="match status" value="1"/>
</dbReference>
<dbReference type="InParanoid" id="A0A409YFL7"/>
<reference evidence="1 2" key="1">
    <citation type="journal article" date="2018" name="Evol. Lett.">
        <title>Horizontal gene cluster transfer increased hallucinogenic mushroom diversity.</title>
        <authorList>
            <person name="Reynolds H.T."/>
            <person name="Vijayakumar V."/>
            <person name="Gluck-Thaler E."/>
            <person name="Korotkin H.B."/>
            <person name="Matheny P.B."/>
            <person name="Slot J.C."/>
        </authorList>
    </citation>
    <scope>NUCLEOTIDE SEQUENCE [LARGE SCALE GENOMIC DNA]</scope>
    <source>
        <strain evidence="1 2">2629</strain>
    </source>
</reference>
<accession>A0A409YFL7</accession>
<dbReference type="OrthoDB" id="2788229at2759"/>
<evidence type="ECO:0000313" key="1">
    <source>
        <dbReference type="EMBL" id="PPR01800.1"/>
    </source>
</evidence>
<protein>
    <recommendedName>
        <fullName evidence="3">F-box domain-containing protein</fullName>
    </recommendedName>
</protein>
<dbReference type="Proteomes" id="UP000284842">
    <property type="component" value="Unassembled WGS sequence"/>
</dbReference>
<keyword evidence="2" id="KW-1185">Reference proteome</keyword>
<comment type="caution">
    <text evidence="1">The sequence shown here is derived from an EMBL/GenBank/DDBJ whole genome shotgun (WGS) entry which is preliminary data.</text>
</comment>
<organism evidence="1 2">
    <name type="scientific">Panaeolus cyanescens</name>
    <dbReference type="NCBI Taxonomy" id="181874"/>
    <lineage>
        <taxon>Eukaryota</taxon>
        <taxon>Fungi</taxon>
        <taxon>Dikarya</taxon>
        <taxon>Basidiomycota</taxon>
        <taxon>Agaricomycotina</taxon>
        <taxon>Agaricomycetes</taxon>
        <taxon>Agaricomycetidae</taxon>
        <taxon>Agaricales</taxon>
        <taxon>Agaricineae</taxon>
        <taxon>Galeropsidaceae</taxon>
        <taxon>Panaeolus</taxon>
    </lineage>
</organism>
<evidence type="ECO:0000313" key="2">
    <source>
        <dbReference type="Proteomes" id="UP000284842"/>
    </source>
</evidence>
<dbReference type="InterPro" id="IPR032675">
    <property type="entry name" value="LRR_dom_sf"/>
</dbReference>
<proteinExistence type="predicted"/>
<dbReference type="AlphaFoldDB" id="A0A409YFL7"/>
<gene>
    <name evidence="1" type="ORF">CVT24_001696</name>
</gene>
<dbReference type="SUPFAM" id="SSF52047">
    <property type="entry name" value="RNI-like"/>
    <property type="match status" value="1"/>
</dbReference>
<dbReference type="EMBL" id="NHTK01001214">
    <property type="protein sequence ID" value="PPR01800.1"/>
    <property type="molecule type" value="Genomic_DNA"/>
</dbReference>